<feature type="non-terminal residue" evidence="2">
    <location>
        <position position="89"/>
    </location>
</feature>
<dbReference type="EMBL" id="JACEIK010003079">
    <property type="protein sequence ID" value="MCD9640197.1"/>
    <property type="molecule type" value="Genomic_DNA"/>
</dbReference>
<protein>
    <submittedName>
        <fullName evidence="2">Uncharacterized protein</fullName>
    </submittedName>
</protein>
<evidence type="ECO:0000313" key="3">
    <source>
        <dbReference type="Proteomes" id="UP000823775"/>
    </source>
</evidence>
<name>A0ABS8V1E9_DATST</name>
<proteinExistence type="predicted"/>
<accession>A0ABS8V1E9</accession>
<comment type="caution">
    <text evidence="2">The sequence shown here is derived from an EMBL/GenBank/DDBJ whole genome shotgun (WGS) entry which is preliminary data.</text>
</comment>
<feature type="compositionally biased region" description="Polar residues" evidence="1">
    <location>
        <begin position="9"/>
        <end position="23"/>
    </location>
</feature>
<keyword evidence="3" id="KW-1185">Reference proteome</keyword>
<reference evidence="2 3" key="1">
    <citation type="journal article" date="2021" name="BMC Genomics">
        <title>Datura genome reveals duplications of psychoactive alkaloid biosynthetic genes and high mutation rate following tissue culture.</title>
        <authorList>
            <person name="Rajewski A."/>
            <person name="Carter-House D."/>
            <person name="Stajich J."/>
            <person name="Litt A."/>
        </authorList>
    </citation>
    <scope>NUCLEOTIDE SEQUENCE [LARGE SCALE GENOMIC DNA]</scope>
    <source>
        <strain evidence="2">AR-01</strain>
    </source>
</reference>
<sequence length="89" mass="10185">MNKPDRTGSAATQRQSSAWSSTSRRGDQDIIVLEISPTKAPKLTRGRECLLQAMETRVLEWVKKLLMRMQAYKHNHQDIMGSIGLWSKE</sequence>
<evidence type="ECO:0000313" key="2">
    <source>
        <dbReference type="EMBL" id="MCD9640197.1"/>
    </source>
</evidence>
<evidence type="ECO:0000256" key="1">
    <source>
        <dbReference type="SAM" id="MobiDB-lite"/>
    </source>
</evidence>
<organism evidence="2 3">
    <name type="scientific">Datura stramonium</name>
    <name type="common">Jimsonweed</name>
    <name type="synonym">Common thornapple</name>
    <dbReference type="NCBI Taxonomy" id="4076"/>
    <lineage>
        <taxon>Eukaryota</taxon>
        <taxon>Viridiplantae</taxon>
        <taxon>Streptophyta</taxon>
        <taxon>Embryophyta</taxon>
        <taxon>Tracheophyta</taxon>
        <taxon>Spermatophyta</taxon>
        <taxon>Magnoliopsida</taxon>
        <taxon>eudicotyledons</taxon>
        <taxon>Gunneridae</taxon>
        <taxon>Pentapetalae</taxon>
        <taxon>asterids</taxon>
        <taxon>lamiids</taxon>
        <taxon>Solanales</taxon>
        <taxon>Solanaceae</taxon>
        <taxon>Solanoideae</taxon>
        <taxon>Datureae</taxon>
        <taxon>Datura</taxon>
    </lineage>
</organism>
<dbReference type="Proteomes" id="UP000823775">
    <property type="component" value="Unassembled WGS sequence"/>
</dbReference>
<gene>
    <name evidence="2" type="ORF">HAX54_025343</name>
</gene>
<feature type="region of interest" description="Disordered" evidence="1">
    <location>
        <begin position="1"/>
        <end position="25"/>
    </location>
</feature>